<proteinExistence type="predicted"/>
<evidence type="ECO:0000313" key="3">
    <source>
        <dbReference type="Proteomes" id="UP001597196"/>
    </source>
</evidence>
<keyword evidence="1" id="KW-0732">Signal</keyword>
<dbReference type="PROSITE" id="PS51257">
    <property type="entry name" value="PROKAR_LIPOPROTEIN"/>
    <property type="match status" value="1"/>
</dbReference>
<name>A0ABW4CHQ2_9LACO</name>
<feature type="chain" id="PRO_5046754549" description="Lipoprotein" evidence="1">
    <location>
        <begin position="22"/>
        <end position="210"/>
    </location>
</feature>
<keyword evidence="3" id="KW-1185">Reference proteome</keyword>
<feature type="signal peptide" evidence="1">
    <location>
        <begin position="1"/>
        <end position="21"/>
    </location>
</feature>
<gene>
    <name evidence="2" type="ORF">ACFQ4P_04475</name>
</gene>
<reference evidence="3" key="1">
    <citation type="journal article" date="2019" name="Int. J. Syst. Evol. Microbiol.">
        <title>The Global Catalogue of Microorganisms (GCM) 10K type strain sequencing project: providing services to taxonomists for standard genome sequencing and annotation.</title>
        <authorList>
            <consortium name="The Broad Institute Genomics Platform"/>
            <consortium name="The Broad Institute Genome Sequencing Center for Infectious Disease"/>
            <person name="Wu L."/>
            <person name="Ma J."/>
        </authorList>
    </citation>
    <scope>NUCLEOTIDE SEQUENCE [LARGE SCALE GENOMIC DNA]</scope>
    <source>
        <strain evidence="3">CCM 8980</strain>
    </source>
</reference>
<dbReference type="RefSeq" id="WP_203628345.1">
    <property type="nucleotide sequence ID" value="NZ_BOLQ01000024.1"/>
</dbReference>
<dbReference type="Proteomes" id="UP001597196">
    <property type="component" value="Unassembled WGS sequence"/>
</dbReference>
<sequence>MKRLIFLIVSLVLLLTACGPAFDQKAQLDHQTKVVLASLKTETQQMQVIDDTTSAFPSTFESAFKDDPTGNLKHDADVAALIDRRSAAYQKLSNAQSDLQKATTGLNKLSTQDHGDLPSAQLKSVLSSLKLALLDFKTFDEYYKEMQKAETTFFSDVTAANGDHALVDEALGRVNQFGSSLSQQAEIIVANYATMTGEVEALQTALKQMK</sequence>
<protein>
    <recommendedName>
        <fullName evidence="4">Lipoprotein</fullName>
    </recommendedName>
</protein>
<evidence type="ECO:0008006" key="4">
    <source>
        <dbReference type="Google" id="ProtNLM"/>
    </source>
</evidence>
<evidence type="ECO:0000256" key="1">
    <source>
        <dbReference type="SAM" id="SignalP"/>
    </source>
</evidence>
<dbReference type="EMBL" id="JBHTOC010000005">
    <property type="protein sequence ID" value="MFD1429503.1"/>
    <property type="molecule type" value="Genomic_DNA"/>
</dbReference>
<evidence type="ECO:0000313" key="2">
    <source>
        <dbReference type="EMBL" id="MFD1429503.1"/>
    </source>
</evidence>
<comment type="caution">
    <text evidence="2">The sequence shown here is derived from an EMBL/GenBank/DDBJ whole genome shotgun (WGS) entry which is preliminary data.</text>
</comment>
<organism evidence="2 3">
    <name type="scientific">Lacticaseibacillus mingshuiensis</name>
    <dbReference type="NCBI Taxonomy" id="2799574"/>
    <lineage>
        <taxon>Bacteria</taxon>
        <taxon>Bacillati</taxon>
        <taxon>Bacillota</taxon>
        <taxon>Bacilli</taxon>
        <taxon>Lactobacillales</taxon>
        <taxon>Lactobacillaceae</taxon>
        <taxon>Lacticaseibacillus</taxon>
    </lineage>
</organism>
<accession>A0ABW4CHQ2</accession>